<sequence length="140" mass="17250">MFNLFKRNKTKGLKTNLLRKIRSHKFKYYPEDRLIIISDKNYNEVFRLEKITIPTNKRNYSFSGQLHGIIIYFDDYYDFMKYIYYYILCPNTDIFDIATSYSSTKKLHNVVHRLYHYNKYYKRVKKASIINNETPKRLWK</sequence>
<evidence type="ECO:0000313" key="2">
    <source>
        <dbReference type="Proteomes" id="UP000424080"/>
    </source>
</evidence>
<dbReference type="EMBL" id="AP019525">
    <property type="protein sequence ID" value="BBI90862.1"/>
    <property type="molecule type" value="Genomic_DNA"/>
</dbReference>
<reference evidence="1 2" key="1">
    <citation type="journal article" date="2019" name="Arch. Virol.">
        <title>A novel jumbo Tenacibaculum maritimum lytic phage with head-fiber-like appendages.</title>
        <authorList>
            <person name="Kawato Y."/>
            <person name="Istiqomah I."/>
            <person name="Gaafar A.Y."/>
            <person name="Hanaoka M."/>
            <person name="Ishimaru K."/>
            <person name="Yasuike M."/>
            <person name="Nishiki I."/>
            <person name="Nakamura Y."/>
            <person name="Fujiwara A."/>
            <person name="Nakai T."/>
        </authorList>
    </citation>
    <scope>NUCLEOTIDE SEQUENCE [LARGE SCALE GENOMIC DNA]</scope>
    <source>
        <strain evidence="1 2">PTm5</strain>
    </source>
</reference>
<organism evidence="1 2">
    <name type="scientific">Tenacibaculum phage PTm5</name>
    <dbReference type="NCBI Taxonomy" id="2547426"/>
    <lineage>
        <taxon>Viruses</taxon>
        <taxon>Duplodnaviria</taxon>
        <taxon>Heunggongvirae</taxon>
        <taxon>Uroviricota</taxon>
        <taxon>Caudoviricetes</taxon>
        <taxon>Shirahamavirus</taxon>
        <taxon>Shirahamavirus PTm1</taxon>
    </lineage>
</organism>
<evidence type="ECO:0000313" key="1">
    <source>
        <dbReference type="EMBL" id="BBI90862.1"/>
    </source>
</evidence>
<dbReference type="Proteomes" id="UP000424080">
    <property type="component" value="Segment"/>
</dbReference>
<proteinExistence type="predicted"/>
<accession>A0A5S9BZE2</accession>
<protein>
    <submittedName>
        <fullName evidence="1">Uncharacterized protein</fullName>
    </submittedName>
</protein>
<name>A0A5S9BZE2_9CAUD</name>